<organism evidence="2 3">
    <name type="scientific">Laetiporus sulphureus 93-53</name>
    <dbReference type="NCBI Taxonomy" id="1314785"/>
    <lineage>
        <taxon>Eukaryota</taxon>
        <taxon>Fungi</taxon>
        <taxon>Dikarya</taxon>
        <taxon>Basidiomycota</taxon>
        <taxon>Agaricomycotina</taxon>
        <taxon>Agaricomycetes</taxon>
        <taxon>Polyporales</taxon>
        <taxon>Laetiporus</taxon>
    </lineage>
</organism>
<accession>A0A165HLE8</accession>
<evidence type="ECO:0000313" key="2">
    <source>
        <dbReference type="EMBL" id="KZT11883.1"/>
    </source>
</evidence>
<feature type="compositionally biased region" description="Polar residues" evidence="1">
    <location>
        <begin position="182"/>
        <end position="193"/>
    </location>
</feature>
<dbReference type="OrthoDB" id="3157337at2759"/>
<evidence type="ECO:0000313" key="3">
    <source>
        <dbReference type="Proteomes" id="UP000076871"/>
    </source>
</evidence>
<dbReference type="STRING" id="1314785.A0A165HLE8"/>
<dbReference type="AlphaFoldDB" id="A0A165HLE8"/>
<feature type="region of interest" description="Disordered" evidence="1">
    <location>
        <begin position="182"/>
        <end position="218"/>
    </location>
</feature>
<dbReference type="Proteomes" id="UP000076871">
    <property type="component" value="Unassembled WGS sequence"/>
</dbReference>
<evidence type="ECO:0000256" key="1">
    <source>
        <dbReference type="SAM" id="MobiDB-lite"/>
    </source>
</evidence>
<name>A0A165HLE8_9APHY</name>
<sequence length="345" mass="38155">MFSLPEADNVDGKSAQEGSGDGRPICLYGDTADDFRTFLSIMYALPSELQMYNSPDADISKLLIVASITNKYHFVSTSSWAVSAVYSVTSGAYGSPTDPLADLTRVSSSALTRILEVAIRCGHSRLVDYVVECWSNRILNRGLKPRIAIHLADRWGIDSLRGVAYYVQLMQIGSVFEARMNGTANESSHSPSGDHSAEVGNTSPSGEEYDDSEDDEESRFPLTQAQLTRLLSGFYSLVALWDKVRAAPPKFVRPEGCTFHNHGCLAVFRDEWTAAARHERTQRYGSADIVGRLRCMEEQMRTNTELACQLSPMCRKEALAAVKALVKEVQEGLAARFVDLTSRFR</sequence>
<evidence type="ECO:0008006" key="4">
    <source>
        <dbReference type="Google" id="ProtNLM"/>
    </source>
</evidence>
<proteinExistence type="predicted"/>
<dbReference type="RefSeq" id="XP_040769531.1">
    <property type="nucleotide sequence ID" value="XM_040903679.1"/>
</dbReference>
<keyword evidence="3" id="KW-1185">Reference proteome</keyword>
<reference evidence="2 3" key="1">
    <citation type="journal article" date="2016" name="Mol. Biol. Evol.">
        <title>Comparative Genomics of Early-Diverging Mushroom-Forming Fungi Provides Insights into the Origins of Lignocellulose Decay Capabilities.</title>
        <authorList>
            <person name="Nagy L.G."/>
            <person name="Riley R."/>
            <person name="Tritt A."/>
            <person name="Adam C."/>
            <person name="Daum C."/>
            <person name="Floudas D."/>
            <person name="Sun H."/>
            <person name="Yadav J.S."/>
            <person name="Pangilinan J."/>
            <person name="Larsson K.H."/>
            <person name="Matsuura K."/>
            <person name="Barry K."/>
            <person name="Labutti K."/>
            <person name="Kuo R."/>
            <person name="Ohm R.A."/>
            <person name="Bhattacharya S.S."/>
            <person name="Shirouzu T."/>
            <person name="Yoshinaga Y."/>
            <person name="Martin F.M."/>
            <person name="Grigoriev I.V."/>
            <person name="Hibbett D.S."/>
        </authorList>
    </citation>
    <scope>NUCLEOTIDE SEQUENCE [LARGE SCALE GENOMIC DNA]</scope>
    <source>
        <strain evidence="2 3">93-53</strain>
    </source>
</reference>
<dbReference type="InParanoid" id="A0A165HLE8"/>
<dbReference type="GeneID" id="63820709"/>
<dbReference type="EMBL" id="KV427606">
    <property type="protein sequence ID" value="KZT11883.1"/>
    <property type="molecule type" value="Genomic_DNA"/>
</dbReference>
<protein>
    <recommendedName>
        <fullName evidence="4">BTB domain-containing protein</fullName>
    </recommendedName>
</protein>
<gene>
    <name evidence="2" type="ORF">LAESUDRAFT_641630</name>
</gene>
<feature type="compositionally biased region" description="Acidic residues" evidence="1">
    <location>
        <begin position="207"/>
        <end position="217"/>
    </location>
</feature>